<proteinExistence type="predicted"/>
<name>A0ABR6KV36_9HYPH</name>
<accession>A0ABR6KV36</accession>
<dbReference type="Proteomes" id="UP000539538">
    <property type="component" value="Unassembled WGS sequence"/>
</dbReference>
<dbReference type="EMBL" id="JACHOT010000001">
    <property type="protein sequence ID" value="MBB4648386.1"/>
    <property type="molecule type" value="Genomic_DNA"/>
</dbReference>
<protein>
    <recommendedName>
        <fullName evidence="3">mRNA interferase HigB</fullName>
    </recommendedName>
</protein>
<dbReference type="RefSeq" id="WP_183259933.1">
    <property type="nucleotide sequence ID" value="NZ_BAAAVZ010000008.1"/>
</dbReference>
<organism evidence="1 2">
    <name type="scientific">Aminobacter niigataensis</name>
    <dbReference type="NCBI Taxonomy" id="83265"/>
    <lineage>
        <taxon>Bacteria</taxon>
        <taxon>Pseudomonadati</taxon>
        <taxon>Pseudomonadota</taxon>
        <taxon>Alphaproteobacteria</taxon>
        <taxon>Hyphomicrobiales</taxon>
        <taxon>Phyllobacteriaceae</taxon>
        <taxon>Aminobacter</taxon>
    </lineage>
</organism>
<reference evidence="1 2" key="1">
    <citation type="submission" date="2020-08" db="EMBL/GenBank/DDBJ databases">
        <title>Genomic Encyclopedia of Type Strains, Phase IV (KMG-IV): sequencing the most valuable type-strain genomes for metagenomic binning, comparative biology and taxonomic classification.</title>
        <authorList>
            <person name="Goeker M."/>
        </authorList>
    </citation>
    <scope>NUCLEOTIDE SEQUENCE [LARGE SCALE GENOMIC DNA]</scope>
    <source>
        <strain evidence="1 2">DSM 7050</strain>
    </source>
</reference>
<sequence>MNHHASSRFWAAYDLLPEPVQQLADKNFALLRADPHHPSLHLKSVGRYWSVRVGRDHRAVAVRLEHDLVWFWIGKHAEYDKLLR</sequence>
<evidence type="ECO:0000313" key="1">
    <source>
        <dbReference type="EMBL" id="MBB4648386.1"/>
    </source>
</evidence>
<gene>
    <name evidence="1" type="ORF">GGQ99_000108</name>
</gene>
<evidence type="ECO:0000313" key="2">
    <source>
        <dbReference type="Proteomes" id="UP000539538"/>
    </source>
</evidence>
<dbReference type="SUPFAM" id="SSF143011">
    <property type="entry name" value="RelE-like"/>
    <property type="match status" value="1"/>
</dbReference>
<keyword evidence="2" id="KW-1185">Reference proteome</keyword>
<comment type="caution">
    <text evidence="1">The sequence shown here is derived from an EMBL/GenBank/DDBJ whole genome shotgun (WGS) entry which is preliminary data.</text>
</comment>
<dbReference type="InterPro" id="IPR035093">
    <property type="entry name" value="RelE/ParE_toxin_dom_sf"/>
</dbReference>
<evidence type="ECO:0008006" key="3">
    <source>
        <dbReference type="Google" id="ProtNLM"/>
    </source>
</evidence>